<organism evidence="2">
    <name type="scientific">Aphanomyces invadans</name>
    <dbReference type="NCBI Taxonomy" id="157072"/>
    <lineage>
        <taxon>Eukaryota</taxon>
        <taxon>Sar</taxon>
        <taxon>Stramenopiles</taxon>
        <taxon>Oomycota</taxon>
        <taxon>Saprolegniomycetes</taxon>
        <taxon>Saprolegniales</taxon>
        <taxon>Verrucalvaceae</taxon>
        <taxon>Aphanomyces</taxon>
    </lineage>
</organism>
<dbReference type="OrthoDB" id="98225at2759"/>
<protein>
    <submittedName>
        <fullName evidence="2">Uncharacterized protein</fullName>
    </submittedName>
</protein>
<evidence type="ECO:0000256" key="1">
    <source>
        <dbReference type="SAM" id="MobiDB-lite"/>
    </source>
</evidence>
<sequence>MAVPRSWYSQPVGAGHREDPRLVPLPHDVEHQPAASQLAGGSYVDAQQAQQEDVDMGSDQQYVFHAPVILQAPNFSGSTKQERRAFMRAYQKYVAQINALQTSGTRPFAMPLSACMDRFTKRRVALWDFGRPYDEIWENDWIRWSNGAFQEEPRDLETMKRRLESAIRFDVKILDAESRVGKMLDGLMLALECDNQEWALYDEGKDVGDLMVKAVKPSMLQTAVKKQMQLQRNKSLRTDVFRFVRWLRTFAVGYQVYGGVEDEMKPVKPTLNSGELHRS</sequence>
<gene>
    <name evidence="2" type="ORF">H310_11616</name>
</gene>
<name>A0A024TMY7_9STRA</name>
<dbReference type="eggNOG" id="ENOG502SRN9">
    <property type="taxonomic scope" value="Eukaryota"/>
</dbReference>
<proteinExistence type="predicted"/>
<dbReference type="VEuPathDB" id="FungiDB:H310_11616"/>
<feature type="region of interest" description="Disordered" evidence="1">
    <location>
        <begin position="1"/>
        <end position="26"/>
    </location>
</feature>
<feature type="compositionally biased region" description="Basic and acidic residues" evidence="1">
    <location>
        <begin position="15"/>
        <end position="26"/>
    </location>
</feature>
<dbReference type="GeneID" id="20088666"/>
<reference evidence="2" key="1">
    <citation type="submission" date="2013-12" db="EMBL/GenBank/DDBJ databases">
        <title>The Genome Sequence of Aphanomyces invadans NJM9701.</title>
        <authorList>
            <consortium name="The Broad Institute Genomics Platform"/>
            <person name="Russ C."/>
            <person name="Tyler B."/>
            <person name="van West P."/>
            <person name="Dieguez-Uribeondo J."/>
            <person name="Young S.K."/>
            <person name="Zeng Q."/>
            <person name="Gargeya S."/>
            <person name="Fitzgerald M."/>
            <person name="Abouelleil A."/>
            <person name="Alvarado L."/>
            <person name="Chapman S.B."/>
            <person name="Gainer-Dewar J."/>
            <person name="Goldberg J."/>
            <person name="Griggs A."/>
            <person name="Gujja S."/>
            <person name="Hansen M."/>
            <person name="Howarth C."/>
            <person name="Imamovic A."/>
            <person name="Ireland A."/>
            <person name="Larimer J."/>
            <person name="McCowan C."/>
            <person name="Murphy C."/>
            <person name="Pearson M."/>
            <person name="Poon T.W."/>
            <person name="Priest M."/>
            <person name="Roberts A."/>
            <person name="Saif S."/>
            <person name="Shea T."/>
            <person name="Sykes S."/>
            <person name="Wortman J."/>
            <person name="Nusbaum C."/>
            <person name="Birren B."/>
        </authorList>
    </citation>
    <scope>NUCLEOTIDE SEQUENCE [LARGE SCALE GENOMIC DNA]</scope>
    <source>
        <strain evidence="2">NJM9701</strain>
    </source>
</reference>
<dbReference type="RefSeq" id="XP_008876567.1">
    <property type="nucleotide sequence ID" value="XM_008878345.1"/>
</dbReference>
<evidence type="ECO:0000313" key="2">
    <source>
        <dbReference type="EMBL" id="ETV94976.1"/>
    </source>
</evidence>
<dbReference type="EMBL" id="KI913983">
    <property type="protein sequence ID" value="ETV94976.1"/>
    <property type="molecule type" value="Genomic_DNA"/>
</dbReference>
<dbReference type="AlphaFoldDB" id="A0A024TMY7"/>
<accession>A0A024TMY7</accession>